<dbReference type="EnsemblPlants" id="TuG1812G0100002230.01.T01">
    <property type="protein sequence ID" value="TuG1812G0100002230.01.T01.cds418721"/>
    <property type="gene ID" value="TuG1812G0100002230.01"/>
</dbReference>
<dbReference type="AlphaFoldDB" id="A0A8R7JZD0"/>
<keyword evidence="2" id="KW-1185">Reference proteome</keyword>
<organism evidence="1 2">
    <name type="scientific">Triticum urartu</name>
    <name type="common">Red wild einkorn</name>
    <name type="synonym">Crithodium urartu</name>
    <dbReference type="NCBI Taxonomy" id="4572"/>
    <lineage>
        <taxon>Eukaryota</taxon>
        <taxon>Viridiplantae</taxon>
        <taxon>Streptophyta</taxon>
        <taxon>Embryophyta</taxon>
        <taxon>Tracheophyta</taxon>
        <taxon>Spermatophyta</taxon>
        <taxon>Magnoliopsida</taxon>
        <taxon>Liliopsida</taxon>
        <taxon>Poales</taxon>
        <taxon>Poaceae</taxon>
        <taxon>BOP clade</taxon>
        <taxon>Pooideae</taxon>
        <taxon>Triticodae</taxon>
        <taxon>Triticeae</taxon>
        <taxon>Triticinae</taxon>
        <taxon>Triticum</taxon>
    </lineage>
</organism>
<sequence>METQKRKADDIVHTIAGKVSSPAGYSKKKDLLIHKLPFIDH</sequence>
<proteinExistence type="predicted"/>
<reference evidence="1" key="3">
    <citation type="submission" date="2022-06" db="UniProtKB">
        <authorList>
            <consortium name="EnsemblPlants"/>
        </authorList>
    </citation>
    <scope>IDENTIFICATION</scope>
</reference>
<evidence type="ECO:0000313" key="2">
    <source>
        <dbReference type="Proteomes" id="UP000015106"/>
    </source>
</evidence>
<dbReference type="Proteomes" id="UP000015106">
    <property type="component" value="Chromosome 1"/>
</dbReference>
<name>A0A8R7JZD0_TRIUA</name>
<reference evidence="1" key="2">
    <citation type="submission" date="2018-03" db="EMBL/GenBank/DDBJ databases">
        <title>The Triticum urartu genome reveals the dynamic nature of wheat genome evolution.</title>
        <authorList>
            <person name="Ling H."/>
            <person name="Ma B."/>
            <person name="Shi X."/>
            <person name="Liu H."/>
            <person name="Dong L."/>
            <person name="Sun H."/>
            <person name="Cao Y."/>
            <person name="Gao Q."/>
            <person name="Zheng S."/>
            <person name="Li Y."/>
            <person name="Yu Y."/>
            <person name="Du H."/>
            <person name="Qi M."/>
            <person name="Li Y."/>
            <person name="Yu H."/>
            <person name="Cui Y."/>
            <person name="Wang N."/>
            <person name="Chen C."/>
            <person name="Wu H."/>
            <person name="Zhao Y."/>
            <person name="Zhang J."/>
            <person name="Li Y."/>
            <person name="Zhou W."/>
            <person name="Zhang B."/>
            <person name="Hu W."/>
            <person name="Eijk M."/>
            <person name="Tang J."/>
            <person name="Witsenboer H."/>
            <person name="Zhao S."/>
            <person name="Li Z."/>
            <person name="Zhang A."/>
            <person name="Wang D."/>
            <person name="Liang C."/>
        </authorList>
    </citation>
    <scope>NUCLEOTIDE SEQUENCE [LARGE SCALE GENOMIC DNA]</scope>
    <source>
        <strain evidence="1">cv. G1812</strain>
    </source>
</reference>
<protein>
    <submittedName>
        <fullName evidence="1">Uncharacterized protein</fullName>
    </submittedName>
</protein>
<reference evidence="2" key="1">
    <citation type="journal article" date="2013" name="Nature">
        <title>Draft genome of the wheat A-genome progenitor Triticum urartu.</title>
        <authorList>
            <person name="Ling H.Q."/>
            <person name="Zhao S."/>
            <person name="Liu D."/>
            <person name="Wang J."/>
            <person name="Sun H."/>
            <person name="Zhang C."/>
            <person name="Fan H."/>
            <person name="Li D."/>
            <person name="Dong L."/>
            <person name="Tao Y."/>
            <person name="Gao C."/>
            <person name="Wu H."/>
            <person name="Li Y."/>
            <person name="Cui Y."/>
            <person name="Guo X."/>
            <person name="Zheng S."/>
            <person name="Wang B."/>
            <person name="Yu K."/>
            <person name="Liang Q."/>
            <person name="Yang W."/>
            <person name="Lou X."/>
            <person name="Chen J."/>
            <person name="Feng M."/>
            <person name="Jian J."/>
            <person name="Zhang X."/>
            <person name="Luo G."/>
            <person name="Jiang Y."/>
            <person name="Liu J."/>
            <person name="Wang Z."/>
            <person name="Sha Y."/>
            <person name="Zhang B."/>
            <person name="Wu H."/>
            <person name="Tang D."/>
            <person name="Shen Q."/>
            <person name="Xue P."/>
            <person name="Zou S."/>
            <person name="Wang X."/>
            <person name="Liu X."/>
            <person name="Wang F."/>
            <person name="Yang Y."/>
            <person name="An X."/>
            <person name="Dong Z."/>
            <person name="Zhang K."/>
            <person name="Zhang X."/>
            <person name="Luo M.C."/>
            <person name="Dvorak J."/>
            <person name="Tong Y."/>
            <person name="Wang J."/>
            <person name="Yang H."/>
            <person name="Li Z."/>
            <person name="Wang D."/>
            <person name="Zhang A."/>
            <person name="Wang J."/>
        </authorList>
    </citation>
    <scope>NUCLEOTIDE SEQUENCE</scope>
    <source>
        <strain evidence="2">cv. G1812</strain>
    </source>
</reference>
<accession>A0A8R7JZD0</accession>
<evidence type="ECO:0000313" key="1">
    <source>
        <dbReference type="EnsemblPlants" id="TuG1812G0100002230.01.T01.cds418721"/>
    </source>
</evidence>
<dbReference type="Gramene" id="TuG1812G0100002230.01.T01">
    <property type="protein sequence ID" value="TuG1812G0100002230.01.T01.cds418721"/>
    <property type="gene ID" value="TuG1812G0100002230.01"/>
</dbReference>